<dbReference type="RefSeq" id="WP_213529168.1">
    <property type="nucleotide sequence ID" value="NZ_BOVJ01000098.1"/>
</dbReference>
<organism evidence="8 9">
    <name type="scientific">Paenibacillus cisolokensis</name>
    <dbReference type="NCBI Taxonomy" id="1658519"/>
    <lineage>
        <taxon>Bacteria</taxon>
        <taxon>Bacillati</taxon>
        <taxon>Bacillota</taxon>
        <taxon>Bacilli</taxon>
        <taxon>Bacillales</taxon>
        <taxon>Paenibacillaceae</taxon>
        <taxon>Paenibacillus</taxon>
    </lineage>
</organism>
<feature type="chain" id="PRO_5045082780" evidence="7">
    <location>
        <begin position="31"/>
        <end position="467"/>
    </location>
</feature>
<feature type="signal peptide" evidence="7">
    <location>
        <begin position="1"/>
        <end position="30"/>
    </location>
</feature>
<name>A0ABQ4N8B0_9BACL</name>
<keyword evidence="1" id="KW-1003">Cell membrane</keyword>
<evidence type="ECO:0000256" key="4">
    <source>
        <dbReference type="ARBA" id="ARBA00023139"/>
    </source>
</evidence>
<evidence type="ECO:0000256" key="2">
    <source>
        <dbReference type="ARBA" id="ARBA00022729"/>
    </source>
</evidence>
<evidence type="ECO:0000256" key="7">
    <source>
        <dbReference type="SAM" id="SignalP"/>
    </source>
</evidence>
<evidence type="ECO:0000256" key="1">
    <source>
        <dbReference type="ARBA" id="ARBA00022475"/>
    </source>
</evidence>
<evidence type="ECO:0000256" key="6">
    <source>
        <dbReference type="SAM" id="MobiDB-lite"/>
    </source>
</evidence>
<dbReference type="EMBL" id="BOVJ01000098">
    <property type="protein sequence ID" value="GIQ64500.1"/>
    <property type="molecule type" value="Genomic_DNA"/>
</dbReference>
<keyword evidence="5" id="KW-0449">Lipoprotein</keyword>
<evidence type="ECO:0000313" key="9">
    <source>
        <dbReference type="Proteomes" id="UP000680304"/>
    </source>
</evidence>
<evidence type="ECO:0000313" key="8">
    <source>
        <dbReference type="EMBL" id="GIQ64500.1"/>
    </source>
</evidence>
<keyword evidence="4" id="KW-0564">Palmitate</keyword>
<gene>
    <name evidence="8" type="ORF">PACILC2_30680</name>
</gene>
<dbReference type="PROSITE" id="PS51257">
    <property type="entry name" value="PROKAR_LIPOPROTEIN"/>
    <property type="match status" value="1"/>
</dbReference>
<keyword evidence="9" id="KW-1185">Reference proteome</keyword>
<evidence type="ECO:0000256" key="3">
    <source>
        <dbReference type="ARBA" id="ARBA00023136"/>
    </source>
</evidence>
<feature type="compositionally biased region" description="Low complexity" evidence="6">
    <location>
        <begin position="31"/>
        <end position="57"/>
    </location>
</feature>
<sequence>MRSRKIMLLLCSFILVFVAACSSGSGGGSAGNPSGDANSGNDAANASAGSNSNSGADVSTGEEEATGTPEMDFDMGGRTIKWVSWYSEEIPEDNPDNIKRKENLQALMEKHNFKIEYVVLDYGEYQNKITTSLIAGEPLGDIIRVARPWMIPTLIKQGLFHPVDEYTKNEKVFIPQYTNEYSNFEGRGYGFRTGILGASGGVFYNRTLMNQLGLKPLQEYVNEDNWNWETFIQVAKEANRDTNNDGTLDTWGLATASILVPAMASNEATLVKDGKQTLDDPKTLEVLNFLSRLVTEGVARPTEGGDWTEPGQFFRQGNTLMYAGQDYEMDGFKTDMPDTDIGFLPFPKGPSGNRYQSFNTIPNYLTIPSAVENPEQLVYIYEKINDIDSEYDYPQQANFERLFSTEEDIENAKLAGQSMKIIENNGAYPSMPFYEFQGEILEGTSVSTVVEKYKGPFQAAMDEVWNK</sequence>
<evidence type="ECO:0000256" key="5">
    <source>
        <dbReference type="ARBA" id="ARBA00023288"/>
    </source>
</evidence>
<accession>A0ABQ4N8B0</accession>
<protein>
    <submittedName>
        <fullName evidence="8">ABC transporter substrate-binding protein</fullName>
    </submittedName>
</protein>
<reference evidence="8 9" key="1">
    <citation type="submission" date="2021-04" db="EMBL/GenBank/DDBJ databases">
        <title>Draft genome sequence of Paenibacillus cisolokensis, LC2-13A.</title>
        <authorList>
            <person name="Uke A."/>
            <person name="Chhe C."/>
            <person name="Baramee S."/>
            <person name="Kosugi A."/>
        </authorList>
    </citation>
    <scope>NUCLEOTIDE SEQUENCE [LARGE SCALE GENOMIC DNA]</scope>
    <source>
        <strain evidence="8 9">LC2-13A</strain>
    </source>
</reference>
<dbReference type="Pfam" id="PF01547">
    <property type="entry name" value="SBP_bac_1"/>
    <property type="match status" value="1"/>
</dbReference>
<dbReference type="PANTHER" id="PTHR43649:SF33">
    <property type="entry name" value="POLYGALACTURONAN_RHAMNOGALACTURONAN-BINDING PROTEIN YTCQ"/>
    <property type="match status" value="1"/>
</dbReference>
<comment type="caution">
    <text evidence="8">The sequence shown here is derived from an EMBL/GenBank/DDBJ whole genome shotgun (WGS) entry which is preliminary data.</text>
</comment>
<keyword evidence="2 7" id="KW-0732">Signal</keyword>
<dbReference type="InterPro" id="IPR006059">
    <property type="entry name" value="SBP"/>
</dbReference>
<dbReference type="InterPro" id="IPR050490">
    <property type="entry name" value="Bact_solute-bd_prot1"/>
</dbReference>
<dbReference type="PANTHER" id="PTHR43649">
    <property type="entry name" value="ARABINOSE-BINDING PROTEIN-RELATED"/>
    <property type="match status" value="1"/>
</dbReference>
<dbReference type="Gene3D" id="3.40.190.10">
    <property type="entry name" value="Periplasmic binding protein-like II"/>
    <property type="match status" value="1"/>
</dbReference>
<keyword evidence="3" id="KW-0472">Membrane</keyword>
<proteinExistence type="predicted"/>
<dbReference type="SUPFAM" id="SSF53850">
    <property type="entry name" value="Periplasmic binding protein-like II"/>
    <property type="match status" value="1"/>
</dbReference>
<dbReference type="Proteomes" id="UP000680304">
    <property type="component" value="Unassembled WGS sequence"/>
</dbReference>
<feature type="region of interest" description="Disordered" evidence="6">
    <location>
        <begin position="27"/>
        <end position="75"/>
    </location>
</feature>